<dbReference type="InterPro" id="IPR003439">
    <property type="entry name" value="ABC_transporter-like_ATP-bd"/>
</dbReference>
<keyword evidence="3 5" id="KW-0067">ATP-binding</keyword>
<dbReference type="EMBL" id="JAFBEE010000016">
    <property type="protein sequence ID" value="MBM7615678.1"/>
    <property type="molecule type" value="Genomic_DNA"/>
</dbReference>
<accession>A0ABS2NRV4</accession>
<organism evidence="5 6">
    <name type="scientific">Alkaliphilus hydrothermalis</name>
    <dbReference type="NCBI Taxonomy" id="1482730"/>
    <lineage>
        <taxon>Bacteria</taxon>
        <taxon>Bacillati</taxon>
        <taxon>Bacillota</taxon>
        <taxon>Clostridia</taxon>
        <taxon>Peptostreptococcales</taxon>
        <taxon>Natronincolaceae</taxon>
        <taxon>Alkaliphilus</taxon>
    </lineage>
</organism>
<keyword evidence="2" id="KW-0547">Nucleotide-binding</keyword>
<sequence>MSIISAKNLSKTFQVKTKEQGLKGSLKAMVSPQYKEIQAVKNISLEVARGEVLAFIGPNGAGKSTTIKMLTGILHPTAGEINVLGLNPTTDRRKLSYKIGTVFGQKSQLWFHLPPLDSFNLLGRIYEMEEEEIKKRISYLTELFEIEDLLETPVRKLSLGQRIRCEIAASLLHKPEIIFLDEPTIGLDVVVKQKIRDLIKTLSQESQTTIFLTSHDAGDIEQLCRRAIIINHGQIVLNESVKNLKYNYMNQKVIDIKYAESVTIDHPELKVLKSKGYAVKIEIDSSKCDIDNTISDLMKLGKVVDITISDPPLEEIISGIYQEKDIGGGYLEKA</sequence>
<dbReference type="InterPro" id="IPR050763">
    <property type="entry name" value="ABC_transporter_ATP-binding"/>
</dbReference>
<dbReference type="Proteomes" id="UP001314796">
    <property type="component" value="Unassembled WGS sequence"/>
</dbReference>
<dbReference type="InterPro" id="IPR003593">
    <property type="entry name" value="AAA+_ATPase"/>
</dbReference>
<dbReference type="SMART" id="SM00382">
    <property type="entry name" value="AAA"/>
    <property type="match status" value="1"/>
</dbReference>
<keyword evidence="1" id="KW-0813">Transport</keyword>
<evidence type="ECO:0000259" key="4">
    <source>
        <dbReference type="PROSITE" id="PS50893"/>
    </source>
</evidence>
<evidence type="ECO:0000313" key="5">
    <source>
        <dbReference type="EMBL" id="MBM7615678.1"/>
    </source>
</evidence>
<feature type="domain" description="ABC transporter" evidence="4">
    <location>
        <begin position="4"/>
        <end position="257"/>
    </location>
</feature>
<evidence type="ECO:0000256" key="1">
    <source>
        <dbReference type="ARBA" id="ARBA00022448"/>
    </source>
</evidence>
<name>A0ABS2NRV4_9FIRM</name>
<comment type="caution">
    <text evidence="5">The sequence shown here is derived from an EMBL/GenBank/DDBJ whole genome shotgun (WGS) entry which is preliminary data.</text>
</comment>
<proteinExistence type="predicted"/>
<dbReference type="PROSITE" id="PS50893">
    <property type="entry name" value="ABC_TRANSPORTER_2"/>
    <property type="match status" value="1"/>
</dbReference>
<dbReference type="Pfam" id="PF00005">
    <property type="entry name" value="ABC_tran"/>
    <property type="match status" value="1"/>
</dbReference>
<evidence type="ECO:0000313" key="6">
    <source>
        <dbReference type="Proteomes" id="UP001314796"/>
    </source>
</evidence>
<dbReference type="RefSeq" id="WP_204403161.1">
    <property type="nucleotide sequence ID" value="NZ_JAFBEE010000016.1"/>
</dbReference>
<gene>
    <name evidence="5" type="ORF">JOC73_002252</name>
</gene>
<keyword evidence="6" id="KW-1185">Reference proteome</keyword>
<evidence type="ECO:0000256" key="3">
    <source>
        <dbReference type="ARBA" id="ARBA00022840"/>
    </source>
</evidence>
<dbReference type="GO" id="GO:0005524">
    <property type="term" value="F:ATP binding"/>
    <property type="evidence" value="ECO:0007669"/>
    <property type="project" value="UniProtKB-KW"/>
</dbReference>
<dbReference type="SUPFAM" id="SSF52540">
    <property type="entry name" value="P-loop containing nucleoside triphosphate hydrolases"/>
    <property type="match status" value="1"/>
</dbReference>
<protein>
    <submittedName>
        <fullName evidence="5">ABC-2 type transport system ATP-binding protein</fullName>
    </submittedName>
</protein>
<reference evidence="5 6" key="1">
    <citation type="submission" date="2021-01" db="EMBL/GenBank/DDBJ databases">
        <title>Genomic Encyclopedia of Type Strains, Phase IV (KMG-IV): sequencing the most valuable type-strain genomes for metagenomic binning, comparative biology and taxonomic classification.</title>
        <authorList>
            <person name="Goeker M."/>
        </authorList>
    </citation>
    <scope>NUCLEOTIDE SEQUENCE [LARGE SCALE GENOMIC DNA]</scope>
    <source>
        <strain evidence="5 6">DSM 25890</strain>
    </source>
</reference>
<evidence type="ECO:0000256" key="2">
    <source>
        <dbReference type="ARBA" id="ARBA00022741"/>
    </source>
</evidence>
<dbReference type="Gene3D" id="3.40.50.300">
    <property type="entry name" value="P-loop containing nucleotide triphosphate hydrolases"/>
    <property type="match status" value="1"/>
</dbReference>
<dbReference type="PANTHER" id="PTHR42711">
    <property type="entry name" value="ABC TRANSPORTER ATP-BINDING PROTEIN"/>
    <property type="match status" value="1"/>
</dbReference>
<dbReference type="PANTHER" id="PTHR42711:SF1">
    <property type="entry name" value="ABC-TRANSPORT PROTEIN, ATP-BINDING COMPONENT"/>
    <property type="match status" value="1"/>
</dbReference>
<dbReference type="InterPro" id="IPR027417">
    <property type="entry name" value="P-loop_NTPase"/>
</dbReference>